<reference evidence="2" key="1">
    <citation type="submission" date="2022-11" db="UniProtKB">
        <authorList>
            <consortium name="WormBaseParasite"/>
        </authorList>
    </citation>
    <scope>IDENTIFICATION</scope>
</reference>
<proteinExistence type="predicted"/>
<sequence length="133" mass="15560">MANKSIRVTTSLLEQLLLLQVDVQYKWTSGLIKLMKNLSTAPKFFQKHEEDRHDMMHIRSTYKNKWKTLMEDVSHQKWGKHSQWFQYPATASTICRGQGDHRHITVALSSPRIETLMATKISEPAPFQVQYTE</sequence>
<accession>A0A915JX20</accession>
<dbReference type="Proteomes" id="UP000887565">
    <property type="component" value="Unplaced"/>
</dbReference>
<evidence type="ECO:0000313" key="1">
    <source>
        <dbReference type="Proteomes" id="UP000887565"/>
    </source>
</evidence>
<name>A0A915JX20_ROMCU</name>
<organism evidence="1 2">
    <name type="scientific">Romanomermis culicivorax</name>
    <name type="common">Nematode worm</name>
    <dbReference type="NCBI Taxonomy" id="13658"/>
    <lineage>
        <taxon>Eukaryota</taxon>
        <taxon>Metazoa</taxon>
        <taxon>Ecdysozoa</taxon>
        <taxon>Nematoda</taxon>
        <taxon>Enoplea</taxon>
        <taxon>Dorylaimia</taxon>
        <taxon>Mermithida</taxon>
        <taxon>Mermithoidea</taxon>
        <taxon>Mermithidae</taxon>
        <taxon>Romanomermis</taxon>
    </lineage>
</organism>
<dbReference type="AlphaFoldDB" id="A0A915JX20"/>
<keyword evidence="1" id="KW-1185">Reference proteome</keyword>
<dbReference type="WBParaSite" id="nRc.2.0.1.t30633-RA">
    <property type="protein sequence ID" value="nRc.2.0.1.t30633-RA"/>
    <property type="gene ID" value="nRc.2.0.1.g30633"/>
</dbReference>
<evidence type="ECO:0000313" key="2">
    <source>
        <dbReference type="WBParaSite" id="nRc.2.0.1.t30633-RA"/>
    </source>
</evidence>
<protein>
    <submittedName>
        <fullName evidence="2">Uncharacterized protein</fullName>
    </submittedName>
</protein>